<protein>
    <submittedName>
        <fullName evidence="1">Uncharacterized protein</fullName>
    </submittedName>
</protein>
<keyword evidence="2" id="KW-1185">Reference proteome</keyword>
<comment type="caution">
    <text evidence="1">The sequence shown here is derived from an EMBL/GenBank/DDBJ whole genome shotgun (WGS) entry which is preliminary data.</text>
</comment>
<gene>
    <name evidence="1" type="ORF">RRG08_045133</name>
</gene>
<proteinExistence type="predicted"/>
<dbReference type="Proteomes" id="UP001283361">
    <property type="component" value="Unassembled WGS sequence"/>
</dbReference>
<organism evidence="1 2">
    <name type="scientific">Elysia crispata</name>
    <name type="common">lettuce slug</name>
    <dbReference type="NCBI Taxonomy" id="231223"/>
    <lineage>
        <taxon>Eukaryota</taxon>
        <taxon>Metazoa</taxon>
        <taxon>Spiralia</taxon>
        <taxon>Lophotrochozoa</taxon>
        <taxon>Mollusca</taxon>
        <taxon>Gastropoda</taxon>
        <taxon>Heterobranchia</taxon>
        <taxon>Euthyneura</taxon>
        <taxon>Panpulmonata</taxon>
        <taxon>Sacoglossa</taxon>
        <taxon>Placobranchoidea</taxon>
        <taxon>Plakobranchidae</taxon>
        <taxon>Elysia</taxon>
    </lineage>
</organism>
<sequence>MEIHDGLWLESKPGGLGETFRARKSRVDSHSVVDTWCLRRIYADKVLLLVANSDHVPLLGASLMIHVCLSPTRGPLETKAWRCPWRLDLLTTHDCSSYSQLHLTLYRREKPAELPLAHVWQAGSRQVAAKAGGLERF</sequence>
<name>A0AAE0YT96_9GAST</name>
<evidence type="ECO:0000313" key="2">
    <source>
        <dbReference type="Proteomes" id="UP001283361"/>
    </source>
</evidence>
<dbReference type="EMBL" id="JAWDGP010005492">
    <property type="protein sequence ID" value="KAK3756622.1"/>
    <property type="molecule type" value="Genomic_DNA"/>
</dbReference>
<accession>A0AAE0YT96</accession>
<evidence type="ECO:0000313" key="1">
    <source>
        <dbReference type="EMBL" id="KAK3756622.1"/>
    </source>
</evidence>
<reference evidence="1" key="1">
    <citation type="journal article" date="2023" name="G3 (Bethesda)">
        <title>A reference genome for the long-term kleptoplast-retaining sea slug Elysia crispata morphotype clarki.</title>
        <authorList>
            <person name="Eastman K.E."/>
            <person name="Pendleton A.L."/>
            <person name="Shaikh M.A."/>
            <person name="Suttiyut T."/>
            <person name="Ogas R."/>
            <person name="Tomko P."/>
            <person name="Gavelis G."/>
            <person name="Widhalm J.R."/>
            <person name="Wisecaver J.H."/>
        </authorList>
    </citation>
    <scope>NUCLEOTIDE SEQUENCE</scope>
    <source>
        <strain evidence="1">ECLA1</strain>
    </source>
</reference>
<dbReference type="AlphaFoldDB" id="A0AAE0YT96"/>